<accession>A0ABR7EZR2</accession>
<evidence type="ECO:0000313" key="2">
    <source>
        <dbReference type="EMBL" id="MBC5666826.1"/>
    </source>
</evidence>
<keyword evidence="1" id="KW-0472">Membrane</keyword>
<keyword evidence="3" id="KW-1185">Reference proteome</keyword>
<dbReference type="EMBL" id="JACOOZ010000001">
    <property type="protein sequence ID" value="MBC5666826.1"/>
    <property type="molecule type" value="Genomic_DNA"/>
</dbReference>
<evidence type="ECO:0000313" key="3">
    <source>
        <dbReference type="Proteomes" id="UP000597877"/>
    </source>
</evidence>
<organism evidence="2 3">
    <name type="scientific">Eubacterium segne</name>
    <dbReference type="NCBI Taxonomy" id="2763045"/>
    <lineage>
        <taxon>Bacteria</taxon>
        <taxon>Bacillati</taxon>
        <taxon>Bacillota</taxon>
        <taxon>Clostridia</taxon>
        <taxon>Eubacteriales</taxon>
        <taxon>Eubacteriaceae</taxon>
        <taxon>Eubacterium</taxon>
    </lineage>
</organism>
<dbReference type="Proteomes" id="UP000597877">
    <property type="component" value="Unassembled WGS sequence"/>
</dbReference>
<reference evidence="2 3" key="1">
    <citation type="submission" date="2020-08" db="EMBL/GenBank/DDBJ databases">
        <title>Genome public.</title>
        <authorList>
            <person name="Liu C."/>
            <person name="Sun Q."/>
        </authorList>
    </citation>
    <scope>NUCLEOTIDE SEQUENCE [LARGE SCALE GENOMIC DNA]</scope>
    <source>
        <strain evidence="2 3">BX4</strain>
    </source>
</reference>
<proteinExistence type="predicted"/>
<keyword evidence="1" id="KW-0812">Transmembrane</keyword>
<feature type="transmembrane region" description="Helical" evidence="1">
    <location>
        <begin position="48"/>
        <end position="71"/>
    </location>
</feature>
<comment type="caution">
    <text evidence="2">The sequence shown here is derived from an EMBL/GenBank/DDBJ whole genome shotgun (WGS) entry which is preliminary data.</text>
</comment>
<sequence>MKKFMIGDLILAIICTISYLMRIPHHMSTLTSSSSVHSTITQTIPLNTTEMIFGAFAVFVLVNIPNIFLILKKSILKITKSN</sequence>
<keyword evidence="1" id="KW-1133">Transmembrane helix</keyword>
<dbReference type="RefSeq" id="WP_021952682.1">
    <property type="nucleotide sequence ID" value="NZ_JACOOZ010000001.1"/>
</dbReference>
<name>A0ABR7EZR2_9FIRM</name>
<evidence type="ECO:0000256" key="1">
    <source>
        <dbReference type="SAM" id="Phobius"/>
    </source>
</evidence>
<protein>
    <submittedName>
        <fullName evidence="2">Uncharacterized protein</fullName>
    </submittedName>
</protein>
<gene>
    <name evidence="2" type="ORF">H8S00_02305</name>
</gene>